<dbReference type="EMBL" id="JANQDX010000005">
    <property type="protein sequence ID" value="KAL0924559.1"/>
    <property type="molecule type" value="Genomic_DNA"/>
</dbReference>
<sequence>MIGAAGPAPLKQRGAITAVGCALFETNGSDGAERDQLATDWIRGFEIYLNPHDGFWRSWARWNPWKVSYNLPVDVEVQNRLDRAGYGREVLERRSRRNLAAGEVLPSGFGREKHESRGKIKLETSGIKFGIIRTLISANL</sequence>
<dbReference type="Proteomes" id="UP001552299">
    <property type="component" value="Unassembled WGS sequence"/>
</dbReference>
<evidence type="ECO:0000313" key="1">
    <source>
        <dbReference type="EMBL" id="KAL0924559.1"/>
    </source>
</evidence>
<accession>A0ABD0VHF4</accession>
<evidence type="ECO:0000313" key="2">
    <source>
        <dbReference type="Proteomes" id="UP001552299"/>
    </source>
</evidence>
<proteinExistence type="predicted"/>
<protein>
    <submittedName>
        <fullName evidence="1">Uncharacterized protein</fullName>
    </submittedName>
</protein>
<comment type="caution">
    <text evidence="1">The sequence shown here is derived from an EMBL/GenBank/DDBJ whole genome shotgun (WGS) entry which is preliminary data.</text>
</comment>
<gene>
    <name evidence="1" type="ORF">M5K25_005397</name>
</gene>
<keyword evidence="2" id="KW-1185">Reference proteome</keyword>
<organism evidence="1 2">
    <name type="scientific">Dendrobium thyrsiflorum</name>
    <name type="common">Pinecone-like raceme dendrobium</name>
    <name type="synonym">Orchid</name>
    <dbReference type="NCBI Taxonomy" id="117978"/>
    <lineage>
        <taxon>Eukaryota</taxon>
        <taxon>Viridiplantae</taxon>
        <taxon>Streptophyta</taxon>
        <taxon>Embryophyta</taxon>
        <taxon>Tracheophyta</taxon>
        <taxon>Spermatophyta</taxon>
        <taxon>Magnoliopsida</taxon>
        <taxon>Liliopsida</taxon>
        <taxon>Asparagales</taxon>
        <taxon>Orchidaceae</taxon>
        <taxon>Epidendroideae</taxon>
        <taxon>Malaxideae</taxon>
        <taxon>Dendrobiinae</taxon>
        <taxon>Dendrobium</taxon>
    </lineage>
</organism>
<reference evidence="1 2" key="1">
    <citation type="journal article" date="2024" name="Plant Biotechnol. J.">
        <title>Dendrobium thyrsiflorum genome and its molecular insights into genes involved in important horticultural traits.</title>
        <authorList>
            <person name="Chen B."/>
            <person name="Wang J.Y."/>
            <person name="Zheng P.J."/>
            <person name="Li K.L."/>
            <person name="Liang Y.M."/>
            <person name="Chen X.F."/>
            <person name="Zhang C."/>
            <person name="Zhao X."/>
            <person name="He X."/>
            <person name="Zhang G.Q."/>
            <person name="Liu Z.J."/>
            <person name="Xu Q."/>
        </authorList>
    </citation>
    <scope>NUCLEOTIDE SEQUENCE [LARGE SCALE GENOMIC DNA]</scope>
    <source>
        <strain evidence="1">GZMU011</strain>
    </source>
</reference>
<name>A0ABD0VHF4_DENTH</name>
<dbReference type="AlphaFoldDB" id="A0ABD0VHF4"/>